<dbReference type="Proteomes" id="UP000295146">
    <property type="component" value="Unassembled WGS sequence"/>
</dbReference>
<evidence type="ECO:0000313" key="1">
    <source>
        <dbReference type="EMBL" id="TDW60552.1"/>
    </source>
</evidence>
<keyword evidence="2" id="KW-1185">Reference proteome</keyword>
<comment type="caution">
    <text evidence="1">The sequence shown here is derived from an EMBL/GenBank/DDBJ whole genome shotgun (WGS) entry which is preliminary data.</text>
</comment>
<evidence type="ECO:0000313" key="2">
    <source>
        <dbReference type="Proteomes" id="UP000295146"/>
    </source>
</evidence>
<sequence length="99" mass="10544">MITQKGSGRAVRMDASFVNELTAAGSSRYGRVVFGDAMYQHWIELDKSGKVTSSPLARIGGGWSKFVDHETSTFNDDATPPAGVRVRAAVGRRAATPTG</sequence>
<dbReference type="AlphaFoldDB" id="A0A4R8BS08"/>
<dbReference type="EMBL" id="SODP01000004">
    <property type="protein sequence ID" value="TDW60552.1"/>
    <property type="molecule type" value="Genomic_DNA"/>
</dbReference>
<gene>
    <name evidence="1" type="ORF">EV653_7103</name>
</gene>
<name>A0A4R8BS08_9ACTN</name>
<dbReference type="RefSeq" id="WP_134109741.1">
    <property type="nucleotide sequence ID" value="NZ_SODP01000004.1"/>
</dbReference>
<accession>A0A4R8BS08</accession>
<protein>
    <submittedName>
        <fullName evidence="1">Uncharacterized protein</fullName>
    </submittedName>
</protein>
<organism evidence="1 2">
    <name type="scientific">Kribbella pratensis</name>
    <dbReference type="NCBI Taxonomy" id="2512112"/>
    <lineage>
        <taxon>Bacteria</taxon>
        <taxon>Bacillati</taxon>
        <taxon>Actinomycetota</taxon>
        <taxon>Actinomycetes</taxon>
        <taxon>Propionibacteriales</taxon>
        <taxon>Kribbellaceae</taxon>
        <taxon>Kribbella</taxon>
    </lineage>
</organism>
<reference evidence="1 2" key="1">
    <citation type="submission" date="2019-03" db="EMBL/GenBank/DDBJ databases">
        <title>Genomic Encyclopedia of Type Strains, Phase III (KMG-III): the genomes of soil and plant-associated and newly described type strains.</title>
        <authorList>
            <person name="Whitman W."/>
        </authorList>
    </citation>
    <scope>NUCLEOTIDE SEQUENCE [LARGE SCALE GENOMIC DNA]</scope>
    <source>
        <strain evidence="1 2">VKM Ac-2573</strain>
    </source>
</reference>
<proteinExistence type="predicted"/>